<evidence type="ECO:0000256" key="2">
    <source>
        <dbReference type="ARBA" id="ARBA00004429"/>
    </source>
</evidence>
<dbReference type="PROSITE" id="PS50005">
    <property type="entry name" value="TPR"/>
    <property type="match status" value="1"/>
</dbReference>
<feature type="chain" id="PRO_5007275187" description="HemY N-terminal domain-containing protein" evidence="12">
    <location>
        <begin position="21"/>
        <end position="408"/>
    </location>
</feature>
<dbReference type="InterPro" id="IPR010817">
    <property type="entry name" value="HemY_N"/>
</dbReference>
<dbReference type="AlphaFoldDB" id="A0A127M9R3"/>
<keyword evidence="9" id="KW-0627">Porphyrin biosynthesis</keyword>
<keyword evidence="5" id="KW-0997">Cell inner membrane</keyword>
<evidence type="ECO:0000256" key="12">
    <source>
        <dbReference type="SAM" id="SignalP"/>
    </source>
</evidence>
<comment type="pathway">
    <text evidence="3">Porphyrin-containing compound metabolism; protoheme biosynthesis.</text>
</comment>
<evidence type="ECO:0000313" key="15">
    <source>
        <dbReference type="Proteomes" id="UP000074119"/>
    </source>
</evidence>
<evidence type="ECO:0000256" key="4">
    <source>
        <dbReference type="ARBA" id="ARBA00022475"/>
    </source>
</evidence>
<comment type="function">
    <text evidence="1">Involved in a late step of protoheme IX synthesis.</text>
</comment>
<feature type="repeat" description="TPR" evidence="10">
    <location>
        <begin position="328"/>
        <end position="361"/>
    </location>
</feature>
<evidence type="ECO:0000256" key="5">
    <source>
        <dbReference type="ARBA" id="ARBA00022519"/>
    </source>
</evidence>
<dbReference type="Pfam" id="PF07219">
    <property type="entry name" value="HemY_N"/>
    <property type="match status" value="1"/>
</dbReference>
<keyword evidence="7 11" id="KW-1133">Transmembrane helix</keyword>
<dbReference type="KEGG" id="zal:AZF00_17490"/>
<feature type="domain" description="HemY N-terminal" evidence="13">
    <location>
        <begin position="26"/>
        <end position="132"/>
    </location>
</feature>
<feature type="transmembrane region" description="Helical" evidence="11">
    <location>
        <begin position="42"/>
        <end position="62"/>
    </location>
</feature>
<evidence type="ECO:0000256" key="11">
    <source>
        <dbReference type="SAM" id="Phobius"/>
    </source>
</evidence>
<evidence type="ECO:0000256" key="3">
    <source>
        <dbReference type="ARBA" id="ARBA00004744"/>
    </source>
</evidence>
<keyword evidence="6 11" id="KW-0812">Transmembrane</keyword>
<proteinExistence type="predicted"/>
<gene>
    <name evidence="14" type="ORF">AZF00_17490</name>
</gene>
<evidence type="ECO:0000256" key="6">
    <source>
        <dbReference type="ARBA" id="ARBA00022692"/>
    </source>
</evidence>
<feature type="signal peptide" evidence="12">
    <location>
        <begin position="1"/>
        <end position="20"/>
    </location>
</feature>
<dbReference type="NCBIfam" id="TIGR00540">
    <property type="entry name" value="TPR_hemY_coli"/>
    <property type="match status" value="1"/>
</dbReference>
<keyword evidence="10" id="KW-0802">TPR repeat</keyword>
<dbReference type="Proteomes" id="UP000074119">
    <property type="component" value="Chromosome"/>
</dbReference>
<evidence type="ECO:0000259" key="13">
    <source>
        <dbReference type="Pfam" id="PF07219"/>
    </source>
</evidence>
<evidence type="ECO:0000256" key="10">
    <source>
        <dbReference type="PROSITE-ProRule" id="PRU00339"/>
    </source>
</evidence>
<evidence type="ECO:0000256" key="9">
    <source>
        <dbReference type="ARBA" id="ARBA00023244"/>
    </source>
</evidence>
<organism evidence="14 15">
    <name type="scientific">Zhongshania aliphaticivorans</name>
    <dbReference type="NCBI Taxonomy" id="1470434"/>
    <lineage>
        <taxon>Bacteria</taxon>
        <taxon>Pseudomonadati</taxon>
        <taxon>Pseudomonadota</taxon>
        <taxon>Gammaproteobacteria</taxon>
        <taxon>Cellvibrionales</taxon>
        <taxon>Spongiibacteraceae</taxon>
        <taxon>Zhongshania</taxon>
    </lineage>
</organism>
<keyword evidence="12" id="KW-0732">Signal</keyword>
<dbReference type="Gene3D" id="1.25.40.10">
    <property type="entry name" value="Tetratricopeptide repeat domain"/>
    <property type="match status" value="2"/>
</dbReference>
<evidence type="ECO:0000256" key="8">
    <source>
        <dbReference type="ARBA" id="ARBA00023136"/>
    </source>
</evidence>
<dbReference type="EMBL" id="CP014544">
    <property type="protein sequence ID" value="AMO69982.1"/>
    <property type="molecule type" value="Genomic_DNA"/>
</dbReference>
<keyword evidence="4" id="KW-1003">Cell membrane</keyword>
<dbReference type="InterPro" id="IPR011990">
    <property type="entry name" value="TPR-like_helical_dom_sf"/>
</dbReference>
<dbReference type="GO" id="GO:0006779">
    <property type="term" value="P:porphyrin-containing compound biosynthetic process"/>
    <property type="evidence" value="ECO:0007669"/>
    <property type="project" value="UniProtKB-KW"/>
</dbReference>
<dbReference type="GO" id="GO:0042168">
    <property type="term" value="P:heme metabolic process"/>
    <property type="evidence" value="ECO:0007669"/>
    <property type="project" value="InterPro"/>
</dbReference>
<dbReference type="RefSeq" id="WP_062384433.1">
    <property type="nucleotide sequence ID" value="NZ_CP014544.1"/>
</dbReference>
<comment type="subcellular location">
    <subcellularLocation>
        <location evidence="2">Cell inner membrane</location>
        <topology evidence="2">Multi-pass membrane protein</topology>
    </subcellularLocation>
</comment>
<evidence type="ECO:0000313" key="14">
    <source>
        <dbReference type="EMBL" id="AMO69982.1"/>
    </source>
</evidence>
<dbReference type="InterPro" id="IPR005254">
    <property type="entry name" value="Heme_biosyn_assoc_TPR_pro"/>
</dbReference>
<sequence length="408" mass="45076">MKIFIAVLLALALSAGLAAAIQQDSGYILIAYGQTTVEMTIWVGVAVLTVFLILVILIFMSLRRGAKVSDSIGSFWTVRRAVRGRSHTTLGMIAFIEGNWAKARKLLTDSAKDTETPLINYLLAARASHALGDAPGSRHYLGLAEQTSNKASIAVALTQAEMQVENGRLEEALATLTRARRNAERHPSVLTLLKKVYIGLRDWNSLLALIPDLRKHGGISEERLAELEREALMGQLEHTAQQGDAAALQQWWKHVPRTWHRDNGLLLSYCRVLVAAGDSASAEKLLRQSIKLSWHSDLVKLYGLIAGSDVARQLSAAESWRKDHGDDAVLLLTLGRLSLRNELWGKAREYFEQAYQLSPNSEVCFELGRLMVNLDEPAAAERFTQEALQLQGQSLPSLPQPSLSKLKE</sequence>
<name>A0A127M9R3_9GAMM</name>
<dbReference type="STRING" id="1470434.AZF00_17490"/>
<accession>A0A127M9R3</accession>
<dbReference type="InterPro" id="IPR019734">
    <property type="entry name" value="TPR_rpt"/>
</dbReference>
<protein>
    <recommendedName>
        <fullName evidence="13">HemY N-terminal domain-containing protein</fullName>
    </recommendedName>
</protein>
<reference evidence="14 15" key="1">
    <citation type="submission" date="2015-12" db="EMBL/GenBank/DDBJ databases">
        <authorList>
            <person name="Shamseldin A."/>
            <person name="Moawad H."/>
            <person name="Abd El-Rahim W.M."/>
            <person name="Sadowsky M.J."/>
        </authorList>
    </citation>
    <scope>NUCLEOTIDE SEQUENCE [LARGE SCALE GENOMIC DNA]</scope>
    <source>
        <strain evidence="14 15">SM2</strain>
    </source>
</reference>
<dbReference type="SUPFAM" id="SSF48452">
    <property type="entry name" value="TPR-like"/>
    <property type="match status" value="1"/>
</dbReference>
<keyword evidence="8 11" id="KW-0472">Membrane</keyword>
<dbReference type="UniPathway" id="UPA00252"/>
<evidence type="ECO:0000256" key="1">
    <source>
        <dbReference type="ARBA" id="ARBA00002962"/>
    </source>
</evidence>
<dbReference type="GO" id="GO:0005886">
    <property type="term" value="C:plasma membrane"/>
    <property type="evidence" value="ECO:0007669"/>
    <property type="project" value="UniProtKB-SubCell"/>
</dbReference>
<evidence type="ECO:0000256" key="7">
    <source>
        <dbReference type="ARBA" id="ARBA00022989"/>
    </source>
</evidence>